<keyword evidence="8" id="KW-1185">Reference proteome</keyword>
<evidence type="ECO:0000256" key="2">
    <source>
        <dbReference type="PIRSR" id="PIRSR639383-1"/>
    </source>
</evidence>
<dbReference type="STRING" id="71999.KPaMU14_05490"/>
<evidence type="ECO:0000256" key="3">
    <source>
        <dbReference type="PIRSR" id="PIRSR639383-2"/>
    </source>
</evidence>
<dbReference type="Gene3D" id="3.30.428.10">
    <property type="entry name" value="HIT-like"/>
    <property type="match status" value="1"/>
</dbReference>
<feature type="binding site" evidence="3">
    <location>
        <position position="73"/>
    </location>
    <ligand>
        <name>substrate</name>
    </ligand>
</feature>
<dbReference type="InterPro" id="IPR011146">
    <property type="entry name" value="HIT-like"/>
</dbReference>
<accession>M2XFY1</accession>
<dbReference type="PANTHER" id="PTHR42997:SF1">
    <property type="entry name" value="AP-4-A PHOSPHORYLASE"/>
    <property type="match status" value="1"/>
</dbReference>
<evidence type="ECO:0000259" key="6">
    <source>
        <dbReference type="PROSITE" id="PS51084"/>
    </source>
</evidence>
<dbReference type="Pfam" id="PF01230">
    <property type="entry name" value="HIT"/>
    <property type="match status" value="1"/>
</dbReference>
<dbReference type="PANTHER" id="PTHR42997">
    <property type="entry name" value="HIT FAMILY HYDROLASE"/>
    <property type="match status" value="1"/>
</dbReference>
<evidence type="ECO:0000256" key="5">
    <source>
        <dbReference type="SAM" id="MobiDB-lite"/>
    </source>
</evidence>
<evidence type="ECO:0000313" key="8">
    <source>
        <dbReference type="Proteomes" id="UP000009877"/>
    </source>
</evidence>
<dbReference type="SUPFAM" id="SSF54197">
    <property type="entry name" value="HIT-like"/>
    <property type="match status" value="1"/>
</dbReference>
<dbReference type="InterPro" id="IPR052908">
    <property type="entry name" value="AP-4-A_phosphorylase"/>
</dbReference>
<name>M2XFY1_9MICC</name>
<comment type="caution">
    <text evidence="7">The sequence shown here is derived from an EMBL/GenBank/DDBJ whole genome shotgun (WGS) entry which is preliminary data.</text>
</comment>
<proteinExistence type="predicted"/>
<dbReference type="CDD" id="cd01275">
    <property type="entry name" value="FHIT"/>
    <property type="match status" value="1"/>
</dbReference>
<dbReference type="AlphaFoldDB" id="M2XFY1"/>
<feature type="active site" description="Tele-AMP-histidine intermediate" evidence="2">
    <location>
        <position position="143"/>
    </location>
</feature>
<dbReference type="EMBL" id="ANHZ02000001">
    <property type="protein sequence ID" value="EME37971.1"/>
    <property type="molecule type" value="Genomic_DNA"/>
</dbReference>
<dbReference type="Proteomes" id="UP000009877">
    <property type="component" value="Unassembled WGS sequence"/>
</dbReference>
<feature type="short sequence motif" description="Histidine triad motif" evidence="4">
    <location>
        <begin position="141"/>
        <end position="145"/>
    </location>
</feature>
<evidence type="ECO:0000313" key="7">
    <source>
        <dbReference type="EMBL" id="EME37971.1"/>
    </source>
</evidence>
<feature type="region of interest" description="Disordered" evidence="5">
    <location>
        <begin position="182"/>
        <end position="203"/>
    </location>
</feature>
<feature type="binding site" evidence="3">
    <location>
        <position position="145"/>
    </location>
    <ligand>
        <name>substrate</name>
    </ligand>
</feature>
<feature type="compositionally biased region" description="Low complexity" evidence="5">
    <location>
        <begin position="185"/>
        <end position="203"/>
    </location>
</feature>
<protein>
    <submittedName>
        <fullName evidence="7">HIT family protein</fullName>
    </submittedName>
</protein>
<keyword evidence="1" id="KW-0547">Nucleotide-binding</keyword>
<sequence length="203" mass="22476">MGQHHWVRQDDFEIPGVPDSFQRLWTPHRLAYVRGEDTSVETVPGCPFCTGPERRDDESLIVFRGEHCFVILNLFPYNPGHLLVCPYRHLADLTELTDDELTELMRLTRDAVVAVSEASHPNAFNTGLNLGQAAGGSLSDHLHMHVVPRWIGDSNFLPVTAHTKAIMDTLGGTWTDIREHWPEQGTAPRATEGTGTAGTAAES</sequence>
<dbReference type="GO" id="GO:0003824">
    <property type="term" value="F:catalytic activity"/>
    <property type="evidence" value="ECO:0007669"/>
    <property type="project" value="InterPro"/>
</dbReference>
<evidence type="ECO:0000256" key="4">
    <source>
        <dbReference type="PROSITE-ProRule" id="PRU00464"/>
    </source>
</evidence>
<dbReference type="InterPro" id="IPR036265">
    <property type="entry name" value="HIT-like_sf"/>
</dbReference>
<reference evidence="7 8" key="1">
    <citation type="journal article" date="2014" name="Genome Announc.">
        <title>Draft Genome Sequence of Kocuria palustris PEL.</title>
        <authorList>
            <person name="Sharma G."/>
            <person name="Khatri I."/>
            <person name="Subramanian S."/>
        </authorList>
    </citation>
    <scope>NUCLEOTIDE SEQUENCE [LARGE SCALE GENOMIC DNA]</scope>
    <source>
        <strain evidence="7 8">PEL</strain>
    </source>
</reference>
<dbReference type="GO" id="GO:0000166">
    <property type="term" value="F:nucleotide binding"/>
    <property type="evidence" value="ECO:0007669"/>
    <property type="project" value="UniProtKB-KW"/>
</dbReference>
<evidence type="ECO:0000256" key="1">
    <source>
        <dbReference type="ARBA" id="ARBA00022741"/>
    </source>
</evidence>
<dbReference type="InterPro" id="IPR039383">
    <property type="entry name" value="FHIT"/>
</dbReference>
<gene>
    <name evidence="7" type="ORF">C884_00166</name>
</gene>
<dbReference type="PROSITE" id="PS51084">
    <property type="entry name" value="HIT_2"/>
    <property type="match status" value="1"/>
</dbReference>
<feature type="domain" description="HIT" evidence="6">
    <location>
        <begin position="48"/>
        <end position="156"/>
    </location>
</feature>
<organism evidence="7 8">
    <name type="scientific">Kocuria palustris PEL</name>
    <dbReference type="NCBI Taxonomy" id="1236550"/>
    <lineage>
        <taxon>Bacteria</taxon>
        <taxon>Bacillati</taxon>
        <taxon>Actinomycetota</taxon>
        <taxon>Actinomycetes</taxon>
        <taxon>Micrococcales</taxon>
        <taxon>Micrococcaceae</taxon>
        <taxon>Kocuria</taxon>
    </lineage>
</organism>